<keyword evidence="1" id="KW-0328">Glycosyltransferase</keyword>
<dbReference type="AlphaFoldDB" id="A0A2T3HPA0"/>
<dbReference type="EMBL" id="PYLS01000004">
    <property type="protein sequence ID" value="PST84256.1"/>
    <property type="molecule type" value="Genomic_DNA"/>
</dbReference>
<protein>
    <recommendedName>
        <fullName evidence="5">Glycosyl transferase</fullName>
    </recommendedName>
</protein>
<dbReference type="Pfam" id="PF00201">
    <property type="entry name" value="UDPGT"/>
    <property type="match status" value="1"/>
</dbReference>
<dbReference type="CDD" id="cd03784">
    <property type="entry name" value="GT1_Gtf-like"/>
    <property type="match status" value="1"/>
</dbReference>
<dbReference type="RefSeq" id="WP_107214355.1">
    <property type="nucleotide sequence ID" value="NZ_KZ686268.1"/>
</dbReference>
<dbReference type="Proteomes" id="UP000240912">
    <property type="component" value="Unassembled WGS sequence"/>
</dbReference>
<organism evidence="3 4">
    <name type="scientific">Pedobacter yulinensis</name>
    <dbReference type="NCBI Taxonomy" id="2126353"/>
    <lineage>
        <taxon>Bacteria</taxon>
        <taxon>Pseudomonadati</taxon>
        <taxon>Bacteroidota</taxon>
        <taxon>Sphingobacteriia</taxon>
        <taxon>Sphingobacteriales</taxon>
        <taxon>Sphingobacteriaceae</taxon>
        <taxon>Pedobacter</taxon>
    </lineage>
</organism>
<evidence type="ECO:0000256" key="2">
    <source>
        <dbReference type="ARBA" id="ARBA00022679"/>
    </source>
</evidence>
<dbReference type="InterPro" id="IPR050271">
    <property type="entry name" value="UDP-glycosyltransferase"/>
</dbReference>
<dbReference type="PANTHER" id="PTHR48043">
    <property type="entry name" value="EG:EG0003.4 PROTEIN-RELATED"/>
    <property type="match status" value="1"/>
</dbReference>
<dbReference type="Gene3D" id="3.40.50.2000">
    <property type="entry name" value="Glycogen Phosphorylase B"/>
    <property type="match status" value="2"/>
</dbReference>
<dbReference type="OrthoDB" id="9805366at2"/>
<dbReference type="PANTHER" id="PTHR48043:SF145">
    <property type="entry name" value="FI06409P-RELATED"/>
    <property type="match status" value="1"/>
</dbReference>
<dbReference type="GO" id="GO:0008194">
    <property type="term" value="F:UDP-glycosyltransferase activity"/>
    <property type="evidence" value="ECO:0007669"/>
    <property type="project" value="InterPro"/>
</dbReference>
<comment type="caution">
    <text evidence="3">The sequence shown here is derived from an EMBL/GenBank/DDBJ whole genome shotgun (WGS) entry which is preliminary data.</text>
</comment>
<evidence type="ECO:0008006" key="5">
    <source>
        <dbReference type="Google" id="ProtNLM"/>
    </source>
</evidence>
<gene>
    <name evidence="3" type="ORF">C7T94_05920</name>
</gene>
<evidence type="ECO:0000313" key="4">
    <source>
        <dbReference type="Proteomes" id="UP000240912"/>
    </source>
</evidence>
<proteinExistence type="predicted"/>
<dbReference type="InterPro" id="IPR002213">
    <property type="entry name" value="UDP_glucos_trans"/>
</dbReference>
<evidence type="ECO:0000256" key="1">
    <source>
        <dbReference type="ARBA" id="ARBA00022676"/>
    </source>
</evidence>
<name>A0A2T3HPA0_9SPHI</name>
<evidence type="ECO:0000313" key="3">
    <source>
        <dbReference type="EMBL" id="PST84256.1"/>
    </source>
</evidence>
<keyword evidence="2" id="KW-0808">Transferase</keyword>
<sequence>MQDVKNIVILLSPYISHIISTLRLMRLLAARGYRITYVNDPSLQKAVERYGFGFYGSALAKTAQGEHNAKGLHSLIDTLIDQYNPELFIAEVGFWDTAMLVRGRHKKVVMIQPWACGDRTRFGKLSPLYSYSDTRRWADYFKFEWHWAKNNLRNWYKTLTRSHTFDRYFDVIAQRAGLPAGKRLSLHNRISYPRVPGVWELILYPIELDFPRQLAPHVRFAGALIDTARKEQAFNWGLLPAGRKLVLCSLGSLSHWLQQEQRLSFYREVISAFSSLAGYVLVLNAGDLHESLLSMRLPDHIRVFRSVPQLALLEKAHLFITHGGANSIKEAAYFGVPMVVYPWSTDSDMFGNASRVKYHQLGVVGNVQTDRAADILLHINRLETGRYKENLVRIKQLFAAYQDREEEEADFVLRAG</sequence>
<dbReference type="SUPFAM" id="SSF53756">
    <property type="entry name" value="UDP-Glycosyltransferase/glycogen phosphorylase"/>
    <property type="match status" value="1"/>
</dbReference>
<accession>A0A2T3HPA0</accession>
<reference evidence="3 4" key="1">
    <citation type="submission" date="2018-03" db="EMBL/GenBank/DDBJ databases">
        <authorList>
            <person name="Keele B.F."/>
        </authorList>
    </citation>
    <scope>NUCLEOTIDE SEQUENCE [LARGE SCALE GENOMIC DNA]</scope>
    <source>
        <strain evidence="3 4">YL28-9</strain>
    </source>
</reference>
<keyword evidence="4" id="KW-1185">Reference proteome</keyword>